<feature type="compositionally biased region" description="Low complexity" evidence="1">
    <location>
        <begin position="489"/>
        <end position="509"/>
    </location>
</feature>
<dbReference type="EMBL" id="CACRUT010000013">
    <property type="protein sequence ID" value="VYU03791.1"/>
    <property type="molecule type" value="Genomic_DNA"/>
</dbReference>
<feature type="compositionally biased region" description="Polar residues" evidence="1">
    <location>
        <begin position="150"/>
        <end position="159"/>
    </location>
</feature>
<protein>
    <submittedName>
        <fullName evidence="4">Uncharacterized protein</fullName>
    </submittedName>
</protein>
<feature type="compositionally biased region" description="Basic and acidic residues" evidence="1">
    <location>
        <begin position="161"/>
        <end position="171"/>
    </location>
</feature>
<proteinExistence type="predicted"/>
<dbReference type="Pfam" id="PF13351">
    <property type="entry name" value="DUF4099"/>
    <property type="match status" value="1"/>
</dbReference>
<dbReference type="InterPro" id="IPR025222">
    <property type="entry name" value="DUF3945"/>
</dbReference>
<dbReference type="AlphaFoldDB" id="A0A6N3BPC0"/>
<evidence type="ECO:0000259" key="3">
    <source>
        <dbReference type="Pfam" id="PF13351"/>
    </source>
</evidence>
<feature type="domain" description="DUF4099" evidence="3">
    <location>
        <begin position="181"/>
        <end position="250"/>
    </location>
</feature>
<accession>A0A6N3BPC0</accession>
<dbReference type="InterPro" id="IPR025343">
    <property type="entry name" value="DUF4099"/>
</dbReference>
<dbReference type="RefSeq" id="WP_412441688.1">
    <property type="nucleotide sequence ID" value="NZ_CACRUT010000013.1"/>
</dbReference>
<evidence type="ECO:0000259" key="2">
    <source>
        <dbReference type="Pfam" id="PF13101"/>
    </source>
</evidence>
<name>A0A6N3BPC0_9BACT</name>
<gene>
    <name evidence="4" type="ORF">PCLFYP37_01751</name>
</gene>
<feature type="compositionally biased region" description="Low complexity" evidence="1">
    <location>
        <begin position="115"/>
        <end position="128"/>
    </location>
</feature>
<sequence length="509" mass="58071">MERKKKEQDVLVVRDEQTGEIGVVAGLKRDGTPNMKAAGAEHAQDFLRFDRHGDVLDNFFSNFFRQCMHPKRFSFYRVATEGLENVLTVMKEMLKKPDEYRDVLAAHRVDTTNYEQQAEQMRQEAQQETARSVAEETPDGIGGHREGDTESQSAETEQQAPDERGYKPIDDSRLDRAEVAERWGIDLAALEQSGDLERMRNYGKSRLIDCNPEIGGIRVPMQARLSLRENPDGTVSLVPHPIRRAPNYDEYLNVRFTPEDQENLKKTGNLGRVVEVVDPATGELLPSFVSIDRITNETVSVPVREINIPHEVLGAALDDKQQAALARGEGVYVEGMTSKNNGKVFDATIQINADRRGLDFHFGERKQQQRQERTQATEDGKQEKPRKLRIGSILLQRPITDEIKKGWEQNKWVYMEGLIDRKGKPFNAYVRPNHERGKYDFSRKRPEEAQIHEIKPDNASRTQVAVNSEGKTHEATKHVGEPLQQGQTAPANEEQQRRQQNANRPRMKM</sequence>
<evidence type="ECO:0000256" key="1">
    <source>
        <dbReference type="SAM" id="MobiDB-lite"/>
    </source>
</evidence>
<feature type="domain" description="DUF3945" evidence="2">
    <location>
        <begin position="309"/>
        <end position="363"/>
    </location>
</feature>
<feature type="region of interest" description="Disordered" evidence="1">
    <location>
        <begin position="114"/>
        <end position="171"/>
    </location>
</feature>
<feature type="region of interest" description="Disordered" evidence="1">
    <location>
        <begin position="362"/>
        <end position="385"/>
    </location>
</feature>
<dbReference type="Pfam" id="PF13101">
    <property type="entry name" value="DUF3945"/>
    <property type="match status" value="2"/>
</dbReference>
<evidence type="ECO:0000313" key="4">
    <source>
        <dbReference type="EMBL" id="VYU03791.1"/>
    </source>
</evidence>
<reference evidence="4" key="1">
    <citation type="submission" date="2019-11" db="EMBL/GenBank/DDBJ databases">
        <authorList>
            <person name="Feng L."/>
        </authorList>
    </citation>
    <scope>NUCLEOTIDE SEQUENCE</scope>
    <source>
        <strain evidence="4">PclaraLFYP37</strain>
    </source>
</reference>
<feature type="domain" description="DUF3945" evidence="2">
    <location>
        <begin position="411"/>
        <end position="443"/>
    </location>
</feature>
<organism evidence="4">
    <name type="scientific">Paraprevotella clara</name>
    <dbReference type="NCBI Taxonomy" id="454154"/>
    <lineage>
        <taxon>Bacteria</taxon>
        <taxon>Pseudomonadati</taxon>
        <taxon>Bacteroidota</taxon>
        <taxon>Bacteroidia</taxon>
        <taxon>Bacteroidales</taxon>
        <taxon>Prevotellaceae</taxon>
        <taxon>Paraprevotella</taxon>
    </lineage>
</organism>
<feature type="region of interest" description="Disordered" evidence="1">
    <location>
        <begin position="455"/>
        <end position="509"/>
    </location>
</feature>
<feature type="compositionally biased region" description="Basic and acidic residues" evidence="1">
    <location>
        <begin position="470"/>
        <end position="480"/>
    </location>
</feature>